<protein>
    <submittedName>
        <fullName evidence="1">Uncharacterized protein</fullName>
    </submittedName>
</protein>
<organism evidence="1">
    <name type="scientific">Arundo donax</name>
    <name type="common">Giant reed</name>
    <name type="synonym">Donax arundinaceus</name>
    <dbReference type="NCBI Taxonomy" id="35708"/>
    <lineage>
        <taxon>Eukaryota</taxon>
        <taxon>Viridiplantae</taxon>
        <taxon>Streptophyta</taxon>
        <taxon>Embryophyta</taxon>
        <taxon>Tracheophyta</taxon>
        <taxon>Spermatophyta</taxon>
        <taxon>Magnoliopsida</taxon>
        <taxon>Liliopsida</taxon>
        <taxon>Poales</taxon>
        <taxon>Poaceae</taxon>
        <taxon>PACMAD clade</taxon>
        <taxon>Arundinoideae</taxon>
        <taxon>Arundineae</taxon>
        <taxon>Arundo</taxon>
    </lineage>
</organism>
<accession>A0A0A8XNR5</accession>
<sequence length="39" mass="4075">MICIIGIVTVTVTSSEEDSPLRARLSLGSLLRSGTIALT</sequence>
<dbReference type="AlphaFoldDB" id="A0A0A8XNR5"/>
<proteinExistence type="predicted"/>
<reference evidence="1" key="2">
    <citation type="journal article" date="2015" name="Data Brief">
        <title>Shoot transcriptome of the giant reed, Arundo donax.</title>
        <authorList>
            <person name="Barrero R.A."/>
            <person name="Guerrero F.D."/>
            <person name="Moolhuijzen P."/>
            <person name="Goolsby J.A."/>
            <person name="Tidwell J."/>
            <person name="Bellgard S.E."/>
            <person name="Bellgard M.I."/>
        </authorList>
    </citation>
    <scope>NUCLEOTIDE SEQUENCE</scope>
    <source>
        <tissue evidence="1">Shoot tissue taken approximately 20 cm above the soil surface</tissue>
    </source>
</reference>
<dbReference type="EMBL" id="GBRH01282804">
    <property type="protein sequence ID" value="JAD15091.1"/>
    <property type="molecule type" value="Transcribed_RNA"/>
</dbReference>
<evidence type="ECO:0000313" key="1">
    <source>
        <dbReference type="EMBL" id="JAD15091.1"/>
    </source>
</evidence>
<name>A0A0A8XNR5_ARUDO</name>
<reference evidence="1" key="1">
    <citation type="submission" date="2014-09" db="EMBL/GenBank/DDBJ databases">
        <authorList>
            <person name="Magalhaes I.L.F."/>
            <person name="Oliveira U."/>
            <person name="Santos F.R."/>
            <person name="Vidigal T.H.D.A."/>
            <person name="Brescovit A.D."/>
            <person name="Santos A.J."/>
        </authorList>
    </citation>
    <scope>NUCLEOTIDE SEQUENCE</scope>
    <source>
        <tissue evidence="1">Shoot tissue taken approximately 20 cm above the soil surface</tissue>
    </source>
</reference>